<proteinExistence type="predicted"/>
<evidence type="ECO:0000313" key="4">
    <source>
        <dbReference type="Proteomes" id="UP000587070"/>
    </source>
</evidence>
<reference evidence="3 4" key="1">
    <citation type="submission" date="2020-08" db="EMBL/GenBank/DDBJ databases">
        <title>Genome sequencing of Purple Non-Sulfur Bacteria from various extreme environments.</title>
        <authorList>
            <person name="Mayer M."/>
        </authorList>
    </citation>
    <scope>NUCLEOTIDE SEQUENCE [LARGE SCALE GENOMIC DNA]</scope>
    <source>
        <strain evidence="3 4">2761</strain>
    </source>
</reference>
<dbReference type="GO" id="GO:0042597">
    <property type="term" value="C:periplasmic space"/>
    <property type="evidence" value="ECO:0007669"/>
    <property type="project" value="InterPro"/>
</dbReference>
<feature type="region of interest" description="Disordered" evidence="1">
    <location>
        <begin position="60"/>
        <end position="95"/>
    </location>
</feature>
<gene>
    <name evidence="3" type="ORF">GGD90_000041</name>
</gene>
<dbReference type="Gene3D" id="1.20.120.1490">
    <property type="match status" value="1"/>
</dbReference>
<feature type="compositionally biased region" description="Basic and acidic residues" evidence="1">
    <location>
        <begin position="67"/>
        <end position="79"/>
    </location>
</feature>
<feature type="compositionally biased region" description="Basic and acidic residues" evidence="1">
    <location>
        <begin position="86"/>
        <end position="95"/>
    </location>
</feature>
<dbReference type="EMBL" id="JACIGE010000001">
    <property type="protein sequence ID" value="MBB4245692.1"/>
    <property type="molecule type" value="Genomic_DNA"/>
</dbReference>
<evidence type="ECO:0000256" key="2">
    <source>
        <dbReference type="SAM" id="SignalP"/>
    </source>
</evidence>
<feature type="signal peptide" evidence="2">
    <location>
        <begin position="1"/>
        <end position="27"/>
    </location>
</feature>
<feature type="region of interest" description="Disordered" evidence="1">
    <location>
        <begin position="137"/>
        <end position="156"/>
    </location>
</feature>
<organism evidence="3 4">
    <name type="scientific">Rhodocyclus tenuis</name>
    <name type="common">Rhodospirillum tenue</name>
    <dbReference type="NCBI Taxonomy" id="1066"/>
    <lineage>
        <taxon>Bacteria</taxon>
        <taxon>Pseudomonadati</taxon>
        <taxon>Pseudomonadota</taxon>
        <taxon>Betaproteobacteria</taxon>
        <taxon>Rhodocyclales</taxon>
        <taxon>Rhodocyclaceae</taxon>
        <taxon>Rhodocyclus</taxon>
    </lineage>
</organism>
<keyword evidence="2" id="KW-0732">Signal</keyword>
<protein>
    <submittedName>
        <fullName evidence="3">Spy/CpxP family protein refolding chaperone</fullName>
    </submittedName>
</protein>
<dbReference type="Pfam" id="PF07813">
    <property type="entry name" value="LTXXQ"/>
    <property type="match status" value="1"/>
</dbReference>
<evidence type="ECO:0000256" key="1">
    <source>
        <dbReference type="SAM" id="MobiDB-lite"/>
    </source>
</evidence>
<dbReference type="AlphaFoldDB" id="A0A840GAM6"/>
<dbReference type="InterPro" id="IPR012899">
    <property type="entry name" value="LTXXQ"/>
</dbReference>
<dbReference type="OrthoDB" id="5298564at2"/>
<keyword evidence="4" id="KW-1185">Reference proteome</keyword>
<evidence type="ECO:0000313" key="3">
    <source>
        <dbReference type="EMBL" id="MBB4245692.1"/>
    </source>
</evidence>
<sequence>MQHYRKFVAPALLASALGVFLASPALADPGCALPDGHQAHYEGHGKDVERHHQQLHDALKLSGEQEAGWKKLIDSERPRPATAGGESREDWARLTTPERAEKMLALGKARQEHMSDYVTALKDFYATLSAEQKKTFEEMHAVQRKDMRPRPAPRNP</sequence>
<feature type="chain" id="PRO_5032528396" evidence="2">
    <location>
        <begin position="28"/>
        <end position="156"/>
    </location>
</feature>
<feature type="compositionally biased region" description="Basic and acidic residues" evidence="1">
    <location>
        <begin position="137"/>
        <end position="149"/>
    </location>
</feature>
<dbReference type="RefSeq" id="WP_153117138.1">
    <property type="nucleotide sequence ID" value="NZ_JACIGE010000001.1"/>
</dbReference>
<dbReference type="Proteomes" id="UP000587070">
    <property type="component" value="Unassembled WGS sequence"/>
</dbReference>
<name>A0A840GAM6_RHOTE</name>
<accession>A0A840GAM6</accession>
<comment type="caution">
    <text evidence="3">The sequence shown here is derived from an EMBL/GenBank/DDBJ whole genome shotgun (WGS) entry which is preliminary data.</text>
</comment>